<protein>
    <recommendedName>
        <fullName evidence="3">Methyltransferase domain-containing protein</fullName>
    </recommendedName>
</protein>
<accession>A0A1G2F7S5</accession>
<reference evidence="1 2" key="1">
    <citation type="journal article" date="2016" name="Nat. Commun.">
        <title>Thousands of microbial genomes shed light on interconnected biogeochemical processes in an aquifer system.</title>
        <authorList>
            <person name="Anantharaman K."/>
            <person name="Brown C.T."/>
            <person name="Hug L.A."/>
            <person name="Sharon I."/>
            <person name="Castelle C.J."/>
            <person name="Probst A.J."/>
            <person name="Thomas B.C."/>
            <person name="Singh A."/>
            <person name="Wilkins M.J."/>
            <person name="Karaoz U."/>
            <person name="Brodie E.L."/>
            <person name="Williams K.H."/>
            <person name="Hubbard S.S."/>
            <person name="Banfield J.F."/>
        </authorList>
    </citation>
    <scope>NUCLEOTIDE SEQUENCE [LARGE SCALE GENOMIC DNA]</scope>
</reference>
<proteinExistence type="predicted"/>
<dbReference type="EMBL" id="MHMW01000020">
    <property type="protein sequence ID" value="OGZ34033.1"/>
    <property type="molecule type" value="Genomic_DNA"/>
</dbReference>
<sequence>MYNKPFKKLPELLFRLYAWQLKKSYPNYQPIFNKGKLIAGGDRSCFDRWEFIKKEIIRYKAKSFLDLGSAEGYYVFQAAKECHCVSLGVDADIRRLAMANHQLILEKINSAGFMFGVIDEEFLEKIPNFDAVIFMSVMHHIMSSKGEEYSRNILKRIRSKISKFLIFEMGQSDESKNKWAVKLPDMGADPHQWIVDFLISCGFSNVIEIGESDSYQKDRKRAIFKAEP</sequence>
<dbReference type="STRING" id="1801992.A2Y98_02940"/>
<dbReference type="Proteomes" id="UP000179099">
    <property type="component" value="Unassembled WGS sequence"/>
</dbReference>
<dbReference type="Gene3D" id="3.40.50.150">
    <property type="entry name" value="Vaccinia Virus protein VP39"/>
    <property type="match status" value="1"/>
</dbReference>
<comment type="caution">
    <text evidence="1">The sequence shown here is derived from an EMBL/GenBank/DDBJ whole genome shotgun (WGS) entry which is preliminary data.</text>
</comment>
<dbReference type="AlphaFoldDB" id="A0A1G2F7S5"/>
<dbReference type="SUPFAM" id="SSF53335">
    <property type="entry name" value="S-adenosyl-L-methionine-dependent methyltransferases"/>
    <property type="match status" value="1"/>
</dbReference>
<dbReference type="InterPro" id="IPR029063">
    <property type="entry name" value="SAM-dependent_MTases_sf"/>
</dbReference>
<organism evidence="1 2">
    <name type="scientific">Candidatus Portnoybacteria bacterium RBG_19FT_COMBO_36_7</name>
    <dbReference type="NCBI Taxonomy" id="1801992"/>
    <lineage>
        <taxon>Bacteria</taxon>
        <taxon>Candidatus Portnoyibacteriota</taxon>
    </lineage>
</organism>
<dbReference type="Pfam" id="PF08003">
    <property type="entry name" value="Methyltransf_9"/>
    <property type="match status" value="1"/>
</dbReference>
<evidence type="ECO:0000313" key="2">
    <source>
        <dbReference type="Proteomes" id="UP000179099"/>
    </source>
</evidence>
<dbReference type="InterPro" id="IPR027555">
    <property type="entry name" value="Mo5U34_MeTrfas-like"/>
</dbReference>
<evidence type="ECO:0008006" key="3">
    <source>
        <dbReference type="Google" id="ProtNLM"/>
    </source>
</evidence>
<gene>
    <name evidence="1" type="ORF">A2Y98_02940</name>
</gene>
<name>A0A1G2F7S5_9BACT</name>
<evidence type="ECO:0000313" key="1">
    <source>
        <dbReference type="EMBL" id="OGZ34033.1"/>
    </source>
</evidence>